<evidence type="ECO:0000256" key="11">
    <source>
        <dbReference type="SAM" id="MobiDB-lite"/>
    </source>
</evidence>
<feature type="region of interest" description="Disordered" evidence="11">
    <location>
        <begin position="1"/>
        <end position="20"/>
    </location>
</feature>
<keyword evidence="5 9" id="KW-0489">Methyltransferase</keyword>
<evidence type="ECO:0000256" key="4">
    <source>
        <dbReference type="ARBA" id="ARBA00013682"/>
    </source>
</evidence>
<dbReference type="PANTHER" id="PTHR43542:SF1">
    <property type="entry name" value="METHYLTRANSFERASE"/>
    <property type="match status" value="1"/>
</dbReference>
<accession>A0A7Y0LA34</accession>
<name>A0A7Y0LA34_9GAMM</name>
<dbReference type="NCBIfam" id="TIGR00095">
    <property type="entry name" value="16S rRNA (guanine(966)-N(2))-methyltransferase RsmD"/>
    <property type="match status" value="1"/>
</dbReference>
<dbReference type="PIRSF" id="PIRSF004553">
    <property type="entry name" value="CHP00095"/>
    <property type="match status" value="1"/>
</dbReference>
<dbReference type="EC" id="2.1.1.171" evidence="3 9"/>
<comment type="function">
    <text evidence="1 9">Specifically methylates the guanine in position 966 of 16S rRNA in the assembled 30S particle.</text>
</comment>
<dbReference type="PANTHER" id="PTHR43542">
    <property type="entry name" value="METHYLTRANSFERASE"/>
    <property type="match status" value="1"/>
</dbReference>
<dbReference type="InterPro" id="IPR029063">
    <property type="entry name" value="SAM-dependent_MTases_sf"/>
</dbReference>
<evidence type="ECO:0000256" key="10">
    <source>
        <dbReference type="SAM" id="Coils"/>
    </source>
</evidence>
<dbReference type="Pfam" id="PF03602">
    <property type="entry name" value="Cons_hypoth95"/>
    <property type="match status" value="1"/>
</dbReference>
<sequence length="199" mass="22080">MSKARRQKPNKASSKAKATNSIRLIAGKHRGRKLPVLDAEGLRPTTDRVKETLFNWLMVYIQDSICLDCFAGAGSLGFEAFSRGAEQVTMLELNKAAANQLNENKAQLNANNINVEHTDTTQYLSQPNTCFDIVFVDPPFRQNLAQQTINLLANGWLNAGALVYVETEAELAAPTTPENWQIIKEKKAGQVACRLYQLT</sequence>
<dbReference type="CDD" id="cd02440">
    <property type="entry name" value="AdoMet_MTases"/>
    <property type="match status" value="1"/>
</dbReference>
<evidence type="ECO:0000256" key="3">
    <source>
        <dbReference type="ARBA" id="ARBA00012141"/>
    </source>
</evidence>
<dbReference type="SUPFAM" id="SSF53335">
    <property type="entry name" value="S-adenosyl-L-methionine-dependent methyltransferases"/>
    <property type="match status" value="1"/>
</dbReference>
<evidence type="ECO:0000256" key="7">
    <source>
        <dbReference type="ARBA" id="ARBA00022691"/>
    </source>
</evidence>
<dbReference type="InterPro" id="IPR004398">
    <property type="entry name" value="RNA_MeTrfase_RsmD"/>
</dbReference>
<protein>
    <recommendedName>
        <fullName evidence="4 9">Ribosomal RNA small subunit methyltransferase D</fullName>
        <ecNumber evidence="3 9">2.1.1.171</ecNumber>
    </recommendedName>
</protein>
<dbReference type="GO" id="GO:0003676">
    <property type="term" value="F:nucleic acid binding"/>
    <property type="evidence" value="ECO:0007669"/>
    <property type="project" value="InterPro"/>
</dbReference>
<keyword evidence="6 9" id="KW-0808">Transferase</keyword>
<evidence type="ECO:0000313" key="13">
    <source>
        <dbReference type="Proteomes" id="UP000568664"/>
    </source>
</evidence>
<keyword evidence="13" id="KW-1185">Reference proteome</keyword>
<reference evidence="12 13" key="1">
    <citation type="submission" date="2020-04" db="EMBL/GenBank/DDBJ databases">
        <title>Thalassotalea sp. M1531, isolated from the surface of marine red alga.</title>
        <authorList>
            <person name="Pang L."/>
            <person name="Lu D.-C."/>
        </authorList>
    </citation>
    <scope>NUCLEOTIDE SEQUENCE [LARGE SCALE GENOMIC DNA]</scope>
    <source>
        <strain evidence="12 13">M1531</strain>
    </source>
</reference>
<comment type="similarity">
    <text evidence="2 9">Belongs to the methyltransferase superfamily. RsmD family.</text>
</comment>
<feature type="coiled-coil region" evidence="10">
    <location>
        <begin position="91"/>
        <end position="118"/>
    </location>
</feature>
<dbReference type="Proteomes" id="UP000568664">
    <property type="component" value="Unassembled WGS sequence"/>
</dbReference>
<evidence type="ECO:0000256" key="5">
    <source>
        <dbReference type="ARBA" id="ARBA00022603"/>
    </source>
</evidence>
<evidence type="ECO:0000256" key="6">
    <source>
        <dbReference type="ARBA" id="ARBA00022679"/>
    </source>
</evidence>
<organism evidence="12 13">
    <name type="scientific">Thalassotalea algicola</name>
    <dbReference type="NCBI Taxonomy" id="2716224"/>
    <lineage>
        <taxon>Bacteria</taxon>
        <taxon>Pseudomonadati</taxon>
        <taxon>Pseudomonadota</taxon>
        <taxon>Gammaproteobacteria</taxon>
        <taxon>Alteromonadales</taxon>
        <taxon>Colwelliaceae</taxon>
        <taxon>Thalassotalea</taxon>
    </lineage>
</organism>
<dbReference type="EMBL" id="JABBXH010000001">
    <property type="protein sequence ID" value="NMP30750.1"/>
    <property type="molecule type" value="Genomic_DNA"/>
</dbReference>
<dbReference type="PROSITE" id="PS00092">
    <property type="entry name" value="N6_MTASE"/>
    <property type="match status" value="1"/>
</dbReference>
<evidence type="ECO:0000256" key="8">
    <source>
        <dbReference type="ARBA" id="ARBA00048326"/>
    </source>
</evidence>
<keyword evidence="7 9" id="KW-0949">S-adenosyl-L-methionine</keyword>
<dbReference type="AlphaFoldDB" id="A0A7Y0LA34"/>
<dbReference type="GO" id="GO:0052913">
    <property type="term" value="F:16S rRNA (guanine(966)-N(2))-methyltransferase activity"/>
    <property type="evidence" value="ECO:0007669"/>
    <property type="project" value="UniProtKB-EC"/>
</dbReference>
<feature type="compositionally biased region" description="Polar residues" evidence="11">
    <location>
        <begin position="10"/>
        <end position="20"/>
    </location>
</feature>
<gene>
    <name evidence="12" type="primary">rsmD</name>
    <name evidence="12" type="ORF">HII17_04170</name>
</gene>
<evidence type="ECO:0000256" key="1">
    <source>
        <dbReference type="ARBA" id="ARBA00002649"/>
    </source>
</evidence>
<dbReference type="RefSeq" id="WP_169074028.1">
    <property type="nucleotide sequence ID" value="NZ_JABBXH010000001.1"/>
</dbReference>
<dbReference type="Gene3D" id="3.40.50.150">
    <property type="entry name" value="Vaccinia Virus protein VP39"/>
    <property type="match status" value="1"/>
</dbReference>
<dbReference type="InterPro" id="IPR002052">
    <property type="entry name" value="DNA_methylase_N6_adenine_CS"/>
</dbReference>
<proteinExistence type="inferred from homology"/>
<keyword evidence="10" id="KW-0175">Coiled coil</keyword>
<evidence type="ECO:0000256" key="2">
    <source>
        <dbReference type="ARBA" id="ARBA00005269"/>
    </source>
</evidence>
<comment type="catalytic activity">
    <reaction evidence="8 9">
        <text>guanosine(966) in 16S rRNA + S-adenosyl-L-methionine = N(2)-methylguanosine(966) in 16S rRNA + S-adenosyl-L-homocysteine + H(+)</text>
        <dbReference type="Rhea" id="RHEA:23548"/>
        <dbReference type="Rhea" id="RHEA-COMP:10211"/>
        <dbReference type="Rhea" id="RHEA-COMP:10212"/>
        <dbReference type="ChEBI" id="CHEBI:15378"/>
        <dbReference type="ChEBI" id="CHEBI:57856"/>
        <dbReference type="ChEBI" id="CHEBI:59789"/>
        <dbReference type="ChEBI" id="CHEBI:74269"/>
        <dbReference type="ChEBI" id="CHEBI:74481"/>
        <dbReference type="EC" id="2.1.1.171"/>
    </reaction>
</comment>
<comment type="caution">
    <text evidence="12">The sequence shown here is derived from an EMBL/GenBank/DDBJ whole genome shotgun (WGS) entry which is preliminary data.</text>
</comment>
<evidence type="ECO:0000313" key="12">
    <source>
        <dbReference type="EMBL" id="NMP30750.1"/>
    </source>
</evidence>
<evidence type="ECO:0000256" key="9">
    <source>
        <dbReference type="PIRNR" id="PIRNR004553"/>
    </source>
</evidence>
<keyword evidence="9" id="KW-0698">rRNA processing</keyword>